<sequence length="122" mass="12560">MLLVSLLLNIVVLVPVVGSLAARAPWIVRAWGERAPARDILLAIYIAILTASTALLAVVAMMGPSTALEAAAVSLLAVQIVYKVLTAVTVQDALRNPVVLSNLGIAVVHAVTVATIAPGLYG</sequence>
<organism evidence="2 3">
    <name type="scientific">Microcella humidisoli</name>
    <dbReference type="NCBI Taxonomy" id="2963406"/>
    <lineage>
        <taxon>Bacteria</taxon>
        <taxon>Bacillati</taxon>
        <taxon>Actinomycetota</taxon>
        <taxon>Actinomycetes</taxon>
        <taxon>Micrococcales</taxon>
        <taxon>Microbacteriaceae</taxon>
        <taxon>Microcella</taxon>
    </lineage>
</organism>
<keyword evidence="1" id="KW-1133">Transmembrane helix</keyword>
<feature type="transmembrane region" description="Helical" evidence="1">
    <location>
        <begin position="97"/>
        <end position="121"/>
    </location>
</feature>
<dbReference type="EMBL" id="CP101497">
    <property type="protein sequence ID" value="UTT63604.1"/>
    <property type="molecule type" value="Genomic_DNA"/>
</dbReference>
<evidence type="ECO:0000256" key="1">
    <source>
        <dbReference type="SAM" id="Phobius"/>
    </source>
</evidence>
<dbReference type="RefSeq" id="WP_255160736.1">
    <property type="nucleotide sequence ID" value="NZ_CP101497.1"/>
</dbReference>
<evidence type="ECO:0000313" key="3">
    <source>
        <dbReference type="Proteomes" id="UP001060039"/>
    </source>
</evidence>
<feature type="transmembrane region" description="Helical" evidence="1">
    <location>
        <begin position="40"/>
        <end position="61"/>
    </location>
</feature>
<reference evidence="2" key="1">
    <citation type="submission" date="2022-07" db="EMBL/GenBank/DDBJ databases">
        <title>Taxonomic analysis of Microcella humidisoli nov. sp., isolated from riverside soil.</title>
        <authorList>
            <person name="Molina K.M."/>
            <person name="Kim S.B."/>
        </authorList>
    </citation>
    <scope>NUCLEOTIDE SEQUENCE</scope>
    <source>
        <strain evidence="2">MMS21-STM10</strain>
    </source>
</reference>
<gene>
    <name evidence="2" type="ORF">NNL39_05755</name>
</gene>
<keyword evidence="1" id="KW-0472">Membrane</keyword>
<evidence type="ECO:0000313" key="2">
    <source>
        <dbReference type="EMBL" id="UTT63604.1"/>
    </source>
</evidence>
<protein>
    <submittedName>
        <fullName evidence="2">Uncharacterized protein</fullName>
    </submittedName>
</protein>
<keyword evidence="3" id="KW-1185">Reference proteome</keyword>
<dbReference type="Proteomes" id="UP001060039">
    <property type="component" value="Chromosome"/>
</dbReference>
<keyword evidence="1" id="KW-0812">Transmembrane</keyword>
<feature type="transmembrane region" description="Helical" evidence="1">
    <location>
        <begin position="67"/>
        <end position="85"/>
    </location>
</feature>
<proteinExistence type="predicted"/>
<feature type="transmembrane region" description="Helical" evidence="1">
    <location>
        <begin position="6"/>
        <end position="28"/>
    </location>
</feature>
<name>A0ABY5FZQ1_9MICO</name>
<accession>A0ABY5FZQ1</accession>